<protein>
    <recommendedName>
        <fullName evidence="4 10">Flagellar motor switch protein FliM</fullName>
    </recommendedName>
</protein>
<dbReference type="InterPro" id="IPR001543">
    <property type="entry name" value="FliN-like_C"/>
</dbReference>
<evidence type="ECO:0000313" key="14">
    <source>
        <dbReference type="EMBL" id="TRW28639.1"/>
    </source>
</evidence>
<comment type="caution">
    <text evidence="13">The sequence shown here is derived from an EMBL/GenBank/DDBJ whole genome shotgun (WGS) entry which is preliminary data.</text>
</comment>
<dbReference type="Gene3D" id="3.40.1550.10">
    <property type="entry name" value="CheC-like"/>
    <property type="match status" value="1"/>
</dbReference>
<dbReference type="GO" id="GO:0071978">
    <property type="term" value="P:bacterial-type flagellum-dependent swarming motility"/>
    <property type="evidence" value="ECO:0007669"/>
    <property type="project" value="TreeGrafter"/>
</dbReference>
<keyword evidence="13" id="KW-0969">Cilium</keyword>
<evidence type="ECO:0000256" key="4">
    <source>
        <dbReference type="ARBA" id="ARBA00021898"/>
    </source>
</evidence>
<dbReference type="PRINTS" id="PR00955">
    <property type="entry name" value="FLGMOTORFLIM"/>
</dbReference>
<dbReference type="SUPFAM" id="SSF101801">
    <property type="entry name" value="Surface presentation of antigens (SPOA)"/>
    <property type="match status" value="1"/>
</dbReference>
<reference evidence="13" key="2">
    <citation type="submission" date="2018-07" db="EMBL/GenBank/DDBJ databases">
        <authorList>
            <person name="Quirk P.G."/>
            <person name="Krulwich T.A."/>
        </authorList>
    </citation>
    <scope>NUCLEOTIDE SEQUENCE</scope>
    <source>
        <strain evidence="13">CCRI-22567</strain>
    </source>
</reference>
<evidence type="ECO:0000256" key="10">
    <source>
        <dbReference type="NCBIfam" id="TIGR01397"/>
    </source>
</evidence>
<dbReference type="Gene3D" id="2.30.330.10">
    <property type="entry name" value="SpoA-like"/>
    <property type="match status" value="1"/>
</dbReference>
<dbReference type="PANTHER" id="PTHR30034">
    <property type="entry name" value="FLAGELLAR MOTOR SWITCH PROTEIN FLIM"/>
    <property type="match status" value="1"/>
</dbReference>
<dbReference type="Pfam" id="PF01052">
    <property type="entry name" value="FliMN_C"/>
    <property type="match status" value="1"/>
</dbReference>
<evidence type="ECO:0000259" key="12">
    <source>
        <dbReference type="Pfam" id="PF01052"/>
    </source>
</evidence>
<sequence length="332" mass="37355">MADILSQKEIDALLSAIGDGDVSVEDIKEDAKEVKIKNYDFKSPKKLAKDQLKTMSIIYDNYSRVLNTYLSGYLRVMTEVSVSSVEELSYYEFNNSISNPSMIAVIDFSPLPGQIIFETSSAVSFAMIDRVLGGNGINYSENREFSEIELIILSKLVRNMVNFLPEAWENVIELSPSLQKIESNSQFVQIVSPNETVALITMAIKVGHVEGMMNICIPHIVLEPIIQHLSTNFLFSTIKKEVEEKDKAELERKVKNASLEAQVILGETYISVEDFIFMQVGDVIKLNKKVGEEFEVIIDNKIKFLGNPGIHKKNMALKISKVIEKEEGETDE</sequence>
<keyword evidence="11" id="KW-0175">Coiled coil</keyword>
<dbReference type="RefSeq" id="WP_068911410.1">
    <property type="nucleotide sequence ID" value="NZ_MBEW02000005.1"/>
</dbReference>
<dbReference type="InterPro" id="IPR028976">
    <property type="entry name" value="CheC-like_sf"/>
</dbReference>
<comment type="similarity">
    <text evidence="3">Belongs to the FliM family.</text>
</comment>
<dbReference type="AlphaFoldDB" id="A0A371IMN4"/>
<evidence type="ECO:0000256" key="1">
    <source>
        <dbReference type="ARBA" id="ARBA00004117"/>
    </source>
</evidence>
<dbReference type="GO" id="GO:0009425">
    <property type="term" value="C:bacterial-type flagellum basal body"/>
    <property type="evidence" value="ECO:0007669"/>
    <property type="project" value="UniProtKB-SubCell"/>
</dbReference>
<evidence type="ECO:0000256" key="8">
    <source>
        <dbReference type="ARBA" id="ARBA00023136"/>
    </source>
</evidence>
<dbReference type="Proteomes" id="UP000093352">
    <property type="component" value="Unassembled WGS sequence"/>
</dbReference>
<dbReference type="EMBL" id="MBEW02000005">
    <property type="protein sequence ID" value="RDY21731.1"/>
    <property type="molecule type" value="Genomic_DNA"/>
</dbReference>
<evidence type="ECO:0000256" key="7">
    <source>
        <dbReference type="ARBA" id="ARBA00022779"/>
    </source>
</evidence>
<reference evidence="13 15" key="1">
    <citation type="journal article" date="2016" name="Genome Announc.">
        <title>Draft Genome Sequence of Criibacterium bergeronii gen. nov., sp. nov., Strain CCRI-22567T, Isolated from a Vaginal Sample from a Woman with Bacterial Vaginosis.</title>
        <authorList>
            <person name="Maheux A.F."/>
            <person name="Berube E."/>
            <person name="Boudreau D.K."/>
            <person name="Raymond F."/>
            <person name="Corbeil J."/>
            <person name="Roy P.H."/>
            <person name="Boissinot M."/>
            <person name="Omar R.F."/>
        </authorList>
    </citation>
    <scope>NUCLEOTIDE SEQUENCE [LARGE SCALE GENOMIC DNA]</scope>
    <source>
        <strain evidence="13 15">CCRI-22567</strain>
    </source>
</reference>
<evidence type="ECO:0000256" key="3">
    <source>
        <dbReference type="ARBA" id="ARBA00011049"/>
    </source>
</evidence>
<accession>A0A371IMN4</accession>
<dbReference type="Pfam" id="PF02154">
    <property type="entry name" value="FliM"/>
    <property type="match status" value="1"/>
</dbReference>
<reference evidence="14 16" key="3">
    <citation type="submission" date="2019-07" db="EMBL/GenBank/DDBJ databases">
        <title>Criibacterium bergeronii gen. nov., sp. nov. isolated from human clinical samples.</title>
        <authorList>
            <person name="Maheux A.F."/>
            <person name="Boudreau D.K."/>
            <person name="Berube E."/>
            <person name="Brodeur S."/>
            <person name="Bernard K.A."/>
            <person name="Abed J.Y."/>
            <person name="Ducrey E."/>
            <person name="Guay E.F."/>
            <person name="Raymond F."/>
            <person name="Corbeil J."/>
            <person name="Domingo M.-C."/>
            <person name="Roy P.H."/>
            <person name="Boissinot M."/>
            <person name="Tocheva E.I."/>
            <person name="Omar R.F."/>
        </authorList>
    </citation>
    <scope>NUCLEOTIDE SEQUENCE [LARGE SCALE GENOMIC DNA]</scope>
    <source>
        <strain evidence="14 16">CCRI-24246</strain>
    </source>
</reference>
<dbReference type="PANTHER" id="PTHR30034:SF6">
    <property type="entry name" value="YOP PROTEINS TRANSLOCATION PROTEIN Q"/>
    <property type="match status" value="1"/>
</dbReference>
<evidence type="ECO:0000256" key="11">
    <source>
        <dbReference type="SAM" id="Coils"/>
    </source>
</evidence>
<evidence type="ECO:0000256" key="2">
    <source>
        <dbReference type="ARBA" id="ARBA00004202"/>
    </source>
</evidence>
<dbReference type="PIRSF" id="PIRSF002888">
    <property type="entry name" value="FliM"/>
    <property type="match status" value="1"/>
</dbReference>
<dbReference type="SUPFAM" id="SSF103039">
    <property type="entry name" value="CheC-like"/>
    <property type="match status" value="1"/>
</dbReference>
<evidence type="ECO:0000256" key="5">
    <source>
        <dbReference type="ARBA" id="ARBA00022475"/>
    </source>
</evidence>
<gene>
    <name evidence="14" type="primary">fliM</name>
    <name evidence="13" type="ORF">BBG48_003870</name>
    <name evidence="14" type="ORF">FL857_00705</name>
</gene>
<dbReference type="InterPro" id="IPR001689">
    <property type="entry name" value="Flag_FliM"/>
</dbReference>
<evidence type="ECO:0000313" key="13">
    <source>
        <dbReference type="EMBL" id="RDY21731.1"/>
    </source>
</evidence>
<proteinExistence type="inferred from homology"/>
<keyword evidence="6" id="KW-0145">Chemotaxis</keyword>
<comment type="subcellular location">
    <subcellularLocation>
        <location evidence="1">Bacterial flagellum basal body</location>
    </subcellularLocation>
    <subcellularLocation>
        <location evidence="2">Cell membrane</location>
        <topology evidence="2">Peripheral membrane protein</topology>
    </subcellularLocation>
</comment>
<feature type="domain" description="Flagellar motor switch protein FliN-like C-terminal" evidence="12">
    <location>
        <begin position="253"/>
        <end position="323"/>
    </location>
</feature>
<keyword evidence="13" id="KW-0282">Flagellum</keyword>
<dbReference type="STRING" id="1871336.BBG48_00275"/>
<organism evidence="13 15">
    <name type="scientific">Criibacterium bergeronii</name>
    <dbReference type="NCBI Taxonomy" id="1871336"/>
    <lineage>
        <taxon>Bacteria</taxon>
        <taxon>Bacillati</taxon>
        <taxon>Bacillota</taxon>
        <taxon>Clostridia</taxon>
        <taxon>Peptostreptococcales</taxon>
        <taxon>Filifactoraceae</taxon>
        <taxon>Criibacterium</taxon>
    </lineage>
</organism>
<keyword evidence="13" id="KW-0966">Cell projection</keyword>
<keyword evidence="8" id="KW-0472">Membrane</keyword>
<dbReference type="CDD" id="cd17908">
    <property type="entry name" value="FliM"/>
    <property type="match status" value="1"/>
</dbReference>
<dbReference type="GO" id="GO:0050918">
    <property type="term" value="P:positive chemotaxis"/>
    <property type="evidence" value="ECO:0007669"/>
    <property type="project" value="TreeGrafter"/>
</dbReference>
<keyword evidence="15" id="KW-1185">Reference proteome</keyword>
<keyword evidence="5" id="KW-1003">Cell membrane</keyword>
<dbReference type="Proteomes" id="UP000319424">
    <property type="component" value="Unassembled WGS sequence"/>
</dbReference>
<dbReference type="EMBL" id="VJXW01000001">
    <property type="protein sequence ID" value="TRW28639.1"/>
    <property type="molecule type" value="Genomic_DNA"/>
</dbReference>
<evidence type="ECO:0000256" key="6">
    <source>
        <dbReference type="ARBA" id="ARBA00022500"/>
    </source>
</evidence>
<dbReference type="GO" id="GO:0003774">
    <property type="term" value="F:cytoskeletal motor activity"/>
    <property type="evidence" value="ECO:0007669"/>
    <property type="project" value="InterPro"/>
</dbReference>
<name>A0A371IMN4_9FIRM</name>
<evidence type="ECO:0000313" key="16">
    <source>
        <dbReference type="Proteomes" id="UP000319424"/>
    </source>
</evidence>
<feature type="coiled-coil region" evidence="11">
    <location>
        <begin position="240"/>
        <end position="267"/>
    </location>
</feature>
<dbReference type="GO" id="GO:0005886">
    <property type="term" value="C:plasma membrane"/>
    <property type="evidence" value="ECO:0007669"/>
    <property type="project" value="UniProtKB-SubCell"/>
</dbReference>
<dbReference type="NCBIfam" id="TIGR01397">
    <property type="entry name" value="fliM_switch"/>
    <property type="match status" value="1"/>
</dbReference>
<keyword evidence="7" id="KW-0283">Flagellar rotation</keyword>
<evidence type="ECO:0000256" key="9">
    <source>
        <dbReference type="ARBA" id="ARBA00023143"/>
    </source>
</evidence>
<dbReference type="InterPro" id="IPR036429">
    <property type="entry name" value="SpoA-like_sf"/>
</dbReference>
<dbReference type="OrthoDB" id="9806941at2"/>
<keyword evidence="9" id="KW-0975">Bacterial flagellum</keyword>
<evidence type="ECO:0000313" key="15">
    <source>
        <dbReference type="Proteomes" id="UP000093352"/>
    </source>
</evidence>